<dbReference type="HOGENOM" id="CLU_3235364_0_0_9"/>
<reference evidence="1 2" key="1">
    <citation type="submission" date="2011-01" db="EMBL/GenBank/DDBJ databases">
        <authorList>
            <person name="Muzny D."/>
            <person name="Qin X."/>
            <person name="Buhay C."/>
            <person name="Dugan-Rocha S."/>
            <person name="Ding Y."/>
            <person name="Chen G."/>
            <person name="Hawes A."/>
            <person name="Holder M."/>
            <person name="Jhangiani S."/>
            <person name="Johnson A."/>
            <person name="Khan Z."/>
            <person name="Li Z."/>
            <person name="Liu W."/>
            <person name="Liu X."/>
            <person name="Perez L."/>
            <person name="Shen H."/>
            <person name="Wang Q."/>
            <person name="Watt J."/>
            <person name="Xi L."/>
            <person name="Xin Y."/>
            <person name="Zhou J."/>
            <person name="Deng J."/>
            <person name="Jiang H."/>
            <person name="Liu Y."/>
            <person name="Qu J."/>
            <person name="Song X.-Z."/>
            <person name="Zhang L."/>
            <person name="Villasana D."/>
            <person name="Johnson A."/>
            <person name="Liu J."/>
            <person name="Liyanage D."/>
            <person name="Lorensuhewa L."/>
            <person name="Robinson T."/>
            <person name="Song A."/>
            <person name="Song B.-B."/>
            <person name="Dinh H."/>
            <person name="Thornton R."/>
            <person name="Coyle M."/>
            <person name="Francisco L."/>
            <person name="Jackson L."/>
            <person name="Javaid M."/>
            <person name="Korchina V."/>
            <person name="Kovar C."/>
            <person name="Mata R."/>
            <person name="Mathew T."/>
            <person name="Ngo R."/>
            <person name="Nguyen L."/>
            <person name="Nguyen N."/>
            <person name="Okwuonu G."/>
            <person name="Ongeri F."/>
            <person name="Pham C."/>
            <person name="Simmons D."/>
            <person name="Wilczek-Boney K."/>
            <person name="Hale W."/>
            <person name="Jakkamsetti A."/>
            <person name="Pham P."/>
            <person name="Ruth R."/>
            <person name="San Lucas F."/>
            <person name="Warren J."/>
            <person name="Zhang J."/>
            <person name="Zhao Z."/>
            <person name="Zhou C."/>
            <person name="Zhu D."/>
            <person name="Lee S."/>
            <person name="Bess C."/>
            <person name="Blankenburg K."/>
            <person name="Forbes L."/>
            <person name="Fu Q."/>
            <person name="Gubbala S."/>
            <person name="Hirani K."/>
            <person name="Jayaseelan J.C."/>
            <person name="Lara F."/>
            <person name="Munidasa M."/>
            <person name="Palculict T."/>
            <person name="Patil S."/>
            <person name="Pu L.-L."/>
            <person name="Saada N."/>
            <person name="Tang L."/>
            <person name="Weissenberger G."/>
            <person name="Zhu Y."/>
            <person name="Hemphill L."/>
            <person name="Shang Y."/>
            <person name="Youmans B."/>
            <person name="Ayvaz T."/>
            <person name="Ross M."/>
            <person name="Santibanez J."/>
            <person name="Aqrawi P."/>
            <person name="Gross S."/>
            <person name="Joshi V."/>
            <person name="Fowler G."/>
            <person name="Nazareth L."/>
            <person name="Reid J."/>
            <person name="Worley K."/>
            <person name="Petrosino J."/>
            <person name="Highlander S."/>
            <person name="Gibbs R."/>
        </authorList>
    </citation>
    <scope>NUCLEOTIDE SEQUENCE [LARGE SCALE GENOMIC DNA]</scope>
    <source>
        <strain evidence="1 2">ATCC 25644</strain>
    </source>
</reference>
<comment type="caution">
    <text evidence="1">The sequence shown here is derived from an EMBL/GenBank/DDBJ whole genome shotgun (WGS) entry which is preliminary data.</text>
</comment>
<proteinExistence type="predicted"/>
<protein>
    <submittedName>
        <fullName evidence="1">Uncharacterized protein</fullName>
    </submittedName>
</protein>
<dbReference type="Proteomes" id="UP000004099">
    <property type="component" value="Unassembled WGS sequence"/>
</dbReference>
<evidence type="ECO:0000313" key="1">
    <source>
        <dbReference type="EMBL" id="EFZ34285.1"/>
    </source>
</evidence>
<gene>
    <name evidence="1" type="ORF">HMPREF0542_11680</name>
</gene>
<accession>E7FS03</accession>
<dbReference type="EMBL" id="ACGS02000044">
    <property type="protein sequence ID" value="EFZ34285.1"/>
    <property type="molecule type" value="Genomic_DNA"/>
</dbReference>
<sequence length="43" mass="5021">MLGGIQLICLSMIGEYVGKIFTEVKKHPRFTIQEDDYTKEFLK</sequence>
<dbReference type="AlphaFoldDB" id="E7FS03"/>
<organism evidence="1 2">
    <name type="scientific">Ligilactobacillus ruminis ATCC 25644</name>
    <dbReference type="NCBI Taxonomy" id="525362"/>
    <lineage>
        <taxon>Bacteria</taxon>
        <taxon>Bacillati</taxon>
        <taxon>Bacillota</taxon>
        <taxon>Bacilli</taxon>
        <taxon>Lactobacillales</taxon>
        <taxon>Lactobacillaceae</taxon>
        <taxon>Ligilactobacillus</taxon>
    </lineage>
</organism>
<evidence type="ECO:0000313" key="2">
    <source>
        <dbReference type="Proteomes" id="UP000004099"/>
    </source>
</evidence>
<name>E7FS03_9LACO</name>